<dbReference type="Gene3D" id="3.90.780.10">
    <property type="entry name" value="5'-Nucleotidase, C-terminal domain"/>
    <property type="match status" value="1"/>
</dbReference>
<accession>A0ABM9A066</accession>
<keyword evidence="2" id="KW-0547">Nucleotide-binding</keyword>
<dbReference type="SUPFAM" id="SSF55816">
    <property type="entry name" value="5'-nucleotidase (syn. UDP-sugar hydrolase), C-terminal domain"/>
    <property type="match status" value="1"/>
</dbReference>
<keyword evidence="1" id="KW-0732">Signal</keyword>
<evidence type="ECO:0000259" key="3">
    <source>
        <dbReference type="Pfam" id="PF00149"/>
    </source>
</evidence>
<dbReference type="RefSeq" id="WP_237360151.1">
    <property type="nucleotide sequence ID" value="NZ_CAKLDM010000001.1"/>
</dbReference>
<dbReference type="EMBL" id="CAKLDM010000001">
    <property type="protein sequence ID" value="CAH0536877.1"/>
    <property type="molecule type" value="Genomic_DNA"/>
</dbReference>
<organism evidence="5 6">
    <name type="scientific">Vibrio marisflavi CECT 7928</name>
    <dbReference type="NCBI Taxonomy" id="634439"/>
    <lineage>
        <taxon>Bacteria</taxon>
        <taxon>Pseudomonadati</taxon>
        <taxon>Pseudomonadota</taxon>
        <taxon>Gammaproteobacteria</taxon>
        <taxon>Vibrionales</taxon>
        <taxon>Vibrionaceae</taxon>
        <taxon>Vibrio</taxon>
    </lineage>
</organism>
<comment type="similarity">
    <text evidence="2">Belongs to the 5'-nucleotidase family.</text>
</comment>
<dbReference type="EC" id="3.1.3.5" evidence="5"/>
<dbReference type="Pfam" id="PF00149">
    <property type="entry name" value="Metallophos"/>
    <property type="match status" value="1"/>
</dbReference>
<evidence type="ECO:0000259" key="4">
    <source>
        <dbReference type="Pfam" id="PF02872"/>
    </source>
</evidence>
<dbReference type="InterPro" id="IPR029052">
    <property type="entry name" value="Metallo-depent_PP-like"/>
</dbReference>
<evidence type="ECO:0000313" key="5">
    <source>
        <dbReference type="EMBL" id="CAH0536877.1"/>
    </source>
</evidence>
<comment type="caution">
    <text evidence="5">The sequence shown here is derived from an EMBL/GenBank/DDBJ whole genome shotgun (WGS) entry which is preliminary data.</text>
</comment>
<feature type="domain" description="5'-Nucleotidase C-terminal" evidence="4">
    <location>
        <begin position="371"/>
        <end position="540"/>
    </location>
</feature>
<dbReference type="Pfam" id="PF02872">
    <property type="entry name" value="5_nucleotid_C"/>
    <property type="match status" value="1"/>
</dbReference>
<dbReference type="InterPro" id="IPR006179">
    <property type="entry name" value="5_nucleotidase/apyrase"/>
</dbReference>
<evidence type="ECO:0000313" key="6">
    <source>
        <dbReference type="Proteomes" id="UP000838748"/>
    </source>
</evidence>
<evidence type="ECO:0000256" key="2">
    <source>
        <dbReference type="RuleBase" id="RU362119"/>
    </source>
</evidence>
<reference evidence="5" key="1">
    <citation type="submission" date="2021-11" db="EMBL/GenBank/DDBJ databases">
        <authorList>
            <person name="Rodrigo-Torres L."/>
            <person name="Arahal R. D."/>
            <person name="Lucena T."/>
        </authorList>
    </citation>
    <scope>NUCLEOTIDE SEQUENCE</scope>
    <source>
        <strain evidence="5">CECT 7928</strain>
    </source>
</reference>
<dbReference type="GO" id="GO:0008253">
    <property type="term" value="F:5'-nucleotidase activity"/>
    <property type="evidence" value="ECO:0007669"/>
    <property type="project" value="UniProtKB-EC"/>
</dbReference>
<sequence length="586" mass="64612">MNDKAQKNKPLKLTLAHINDTHSYFEPTSLQLTIEQDGHQLRPYVSAGGFARIATRVHQLKSDAKRMKKGFLFLHAGDCFQGTLYFSLFKGKANADMLNELQLDAMTLGNHELDMGNEPVAAFVKKINFPLLAGNWDLSNEDSSKLSRVSESQNVLSYIPESQRAQWICKLVNQEPVAIFGVSIDKMQDIANPDPDTPFVNALNTVRNTIKDIQSKGVNKIILLSHLGYEEDIQLAKQVNGLSLVVGGHSHMLQGDFSAIGLGKNDDYGIKVNETYVVQSGSNALCLGHCEIEFDAKGRVTQFNGRNELLLGRRLFLDANMDTAGTDEAHISACDFLGQHPNVVVCKKDPEVQGVLLDKYIPRVRKLQQKVIAHASRTLRHVRLPDEKGPSEIAPLVAQSFHYMLNKHGGEVEFAIHNAGGVRTALNEGNVSVADIAGKLLPFAVPIGSYRITGEVIASVIEGAINNATNNGVSGTGTGSYPYTYNLRYRYLAGNRIGQRVVDLEIYSASHGWQLVEKNKLYTGSSSAYSMKGKEGYHAMLNMEGEGYVSNFSMADCFIELLTDHPETINRPQPNHSNVIDWHKGC</sequence>
<dbReference type="PANTHER" id="PTHR11575">
    <property type="entry name" value="5'-NUCLEOTIDASE-RELATED"/>
    <property type="match status" value="1"/>
</dbReference>
<dbReference type="PRINTS" id="PR01607">
    <property type="entry name" value="APYRASEFAMLY"/>
</dbReference>
<keyword evidence="2 5" id="KW-0378">Hydrolase</keyword>
<dbReference type="PANTHER" id="PTHR11575:SF24">
    <property type="entry name" value="5'-NUCLEOTIDASE"/>
    <property type="match status" value="1"/>
</dbReference>
<keyword evidence="6" id="KW-1185">Reference proteome</keyword>
<dbReference type="InterPro" id="IPR004843">
    <property type="entry name" value="Calcineurin-like_PHP"/>
</dbReference>
<name>A0ABM9A066_9VIBR</name>
<dbReference type="SUPFAM" id="SSF56300">
    <property type="entry name" value="Metallo-dependent phosphatases"/>
    <property type="match status" value="1"/>
</dbReference>
<protein>
    <submittedName>
        <fullName evidence="5">NAD 5'-nucleotidase</fullName>
        <ecNumber evidence="5">3.1.3.5</ecNumber>
    </submittedName>
</protein>
<proteinExistence type="inferred from homology"/>
<evidence type="ECO:0000256" key="1">
    <source>
        <dbReference type="ARBA" id="ARBA00022729"/>
    </source>
</evidence>
<dbReference type="Proteomes" id="UP000838748">
    <property type="component" value="Unassembled WGS sequence"/>
</dbReference>
<dbReference type="Gene3D" id="3.60.21.10">
    <property type="match status" value="1"/>
</dbReference>
<dbReference type="InterPro" id="IPR008334">
    <property type="entry name" value="5'-Nucleotdase_C"/>
</dbReference>
<gene>
    <name evidence="5" type="ORF">VMF7928_00768</name>
</gene>
<dbReference type="InterPro" id="IPR036907">
    <property type="entry name" value="5'-Nucleotdase_C_sf"/>
</dbReference>
<feature type="domain" description="Calcineurin-like phosphoesterase" evidence="3">
    <location>
        <begin position="14"/>
        <end position="252"/>
    </location>
</feature>